<dbReference type="Pfam" id="PF13966">
    <property type="entry name" value="zf-RVT"/>
    <property type="match status" value="1"/>
</dbReference>
<dbReference type="Proteomes" id="UP000585474">
    <property type="component" value="Unassembled WGS sequence"/>
</dbReference>
<proteinExistence type="predicted"/>
<evidence type="ECO:0000259" key="1">
    <source>
        <dbReference type="Pfam" id="PF13966"/>
    </source>
</evidence>
<reference evidence="3" key="1">
    <citation type="submission" date="2019-07" db="EMBL/GenBank/DDBJ databases">
        <title>De Novo Assembly of kiwifruit Actinidia rufa.</title>
        <authorList>
            <person name="Sugita-Konishi S."/>
            <person name="Sato K."/>
            <person name="Mori E."/>
            <person name="Abe Y."/>
            <person name="Kisaki G."/>
            <person name="Hamano K."/>
            <person name="Suezawa K."/>
            <person name="Otani M."/>
            <person name="Fukuda T."/>
            <person name="Manabe T."/>
            <person name="Gomi K."/>
            <person name="Tabuchi M."/>
            <person name="Akimitsu K."/>
            <person name="Kataoka I."/>
        </authorList>
    </citation>
    <scope>NUCLEOTIDE SEQUENCE [LARGE SCALE GENOMIC DNA]</scope>
    <source>
        <strain evidence="3">cv. Fuchu</strain>
    </source>
</reference>
<name>A0A7J0DDT7_9ERIC</name>
<dbReference type="EMBL" id="BJWL01000156">
    <property type="protein sequence ID" value="GFS32020.1"/>
    <property type="molecule type" value="Genomic_DNA"/>
</dbReference>
<keyword evidence="3" id="KW-1185">Reference proteome</keyword>
<protein>
    <recommendedName>
        <fullName evidence="1">Reverse transcriptase zinc-binding domain-containing protein</fullName>
    </recommendedName>
</protein>
<gene>
    <name evidence="2" type="ORF">Acr_00g0020450</name>
</gene>
<feature type="domain" description="Reverse transcriptase zinc-binding" evidence="1">
    <location>
        <begin position="364"/>
        <end position="449"/>
    </location>
</feature>
<evidence type="ECO:0000313" key="2">
    <source>
        <dbReference type="EMBL" id="GFS32020.1"/>
    </source>
</evidence>
<dbReference type="PANTHER" id="PTHR33116">
    <property type="entry name" value="REVERSE TRANSCRIPTASE ZINC-BINDING DOMAIN-CONTAINING PROTEIN-RELATED-RELATED"/>
    <property type="match status" value="1"/>
</dbReference>
<accession>A0A7J0DDT7</accession>
<dbReference type="OrthoDB" id="1938625at2759"/>
<dbReference type="PANTHER" id="PTHR33116:SF66">
    <property type="entry name" value="REVERSE TRANSCRIPTASE ZINC-BINDING DOMAIN-CONTAINING PROTEIN"/>
    <property type="match status" value="1"/>
</dbReference>
<sequence>MIGSPTVNLDPSPAQIQSNGNPIAVAPGNGGLVNLFNVSESATVVNCDFLSINDSDGPSVRQIKSFTWAILRGWFSEARGPIFPYLFLLVMDGFHAFLNKKIEAGPFLTLQRCFRRFPSLPGLQPNLQKSEIFFSGVTNDDKAVLKSILPIPEEALPVKYLGVPLITTRLKYGGCMLLKEKILQRINSWASRLLSYEGRAQLIQCLLFSIQVYWCSLFILPQRMLKEIDGLLRDVLWSGAEMKQTGAKVQWYIVCTTNTEGGLGFMLLREWNRNKATMIRHSGAISSKTDSLWVKWIHTYTIADRNLWYMALPHGSSWTVKKLFKLRQRNRWIQQIIAHTPADLVPNALISDRVVWLPVANGMYTTKSAWNEIRRAGNAVLWHQIVWYKHNVPKWAFIERLCCHKKLATKDRLRGWGMAVDPMCILCNEAEEETHNHLFFECRYASGLWLFKYIAYKTTLAAAIYHLWRERNARVFSQQAKDLLTLLRKIETDTRDSLNSWTRVVNSQINWLLCIEWSISTRILDSS</sequence>
<evidence type="ECO:0000313" key="3">
    <source>
        <dbReference type="Proteomes" id="UP000585474"/>
    </source>
</evidence>
<comment type="caution">
    <text evidence="2">The sequence shown here is derived from an EMBL/GenBank/DDBJ whole genome shotgun (WGS) entry which is preliminary data.</text>
</comment>
<organism evidence="2 3">
    <name type="scientific">Actinidia rufa</name>
    <dbReference type="NCBI Taxonomy" id="165716"/>
    <lineage>
        <taxon>Eukaryota</taxon>
        <taxon>Viridiplantae</taxon>
        <taxon>Streptophyta</taxon>
        <taxon>Embryophyta</taxon>
        <taxon>Tracheophyta</taxon>
        <taxon>Spermatophyta</taxon>
        <taxon>Magnoliopsida</taxon>
        <taxon>eudicotyledons</taxon>
        <taxon>Gunneridae</taxon>
        <taxon>Pentapetalae</taxon>
        <taxon>asterids</taxon>
        <taxon>Ericales</taxon>
        <taxon>Actinidiaceae</taxon>
        <taxon>Actinidia</taxon>
    </lineage>
</organism>
<dbReference type="InterPro" id="IPR026960">
    <property type="entry name" value="RVT-Znf"/>
</dbReference>
<dbReference type="AlphaFoldDB" id="A0A7J0DDT7"/>